<dbReference type="GO" id="GO:0016020">
    <property type="term" value="C:membrane"/>
    <property type="evidence" value="ECO:0007669"/>
    <property type="project" value="UniProtKB-SubCell"/>
</dbReference>
<feature type="transmembrane region" description="Helical" evidence="14">
    <location>
        <begin position="568"/>
        <end position="586"/>
    </location>
</feature>
<dbReference type="GO" id="GO:0004650">
    <property type="term" value="F:polygalacturonase activity"/>
    <property type="evidence" value="ECO:0007669"/>
    <property type="project" value="InterPro"/>
</dbReference>
<dbReference type="InterPro" id="IPR036259">
    <property type="entry name" value="MFS_trans_sf"/>
</dbReference>
<evidence type="ECO:0000256" key="14">
    <source>
        <dbReference type="SAM" id="Phobius"/>
    </source>
</evidence>
<dbReference type="Gene3D" id="2.60.350.10">
    <property type="entry name" value="Dextranase, N-terminal"/>
    <property type="match status" value="1"/>
</dbReference>
<reference evidence="16 17" key="1">
    <citation type="journal article" date="2020" name="Phytopathology">
        <title>Genome Sequence Resources of Colletotrichum truncatum, C. plurivorum, C. musicola, and C. sojae: Four Species Pathogenic to Soybean (Glycine max).</title>
        <authorList>
            <person name="Rogerio F."/>
            <person name="Boufleur T.R."/>
            <person name="Ciampi-Guillardi M."/>
            <person name="Sukno S.A."/>
            <person name="Thon M.R."/>
            <person name="Massola Junior N.S."/>
            <person name="Baroncelli R."/>
        </authorList>
    </citation>
    <scope>NUCLEOTIDE SEQUENCE [LARGE SCALE GENOMIC DNA]</scope>
    <source>
        <strain evidence="16 17">LFN0009</strain>
    </source>
</reference>
<dbReference type="GO" id="GO:0022857">
    <property type="term" value="F:transmembrane transporter activity"/>
    <property type="evidence" value="ECO:0007669"/>
    <property type="project" value="InterPro"/>
</dbReference>
<keyword evidence="6 14" id="KW-0812">Transmembrane</keyword>
<keyword evidence="8 13" id="KW-0378">Hydrolase</keyword>
<keyword evidence="17" id="KW-1185">Reference proteome</keyword>
<comment type="similarity">
    <text evidence="3 13">Belongs to the glycosyl hydrolase 28 family.</text>
</comment>
<feature type="domain" description="Major facilitator superfamily (MFS) profile" evidence="15">
    <location>
        <begin position="72"/>
        <end position="484"/>
    </location>
</feature>
<comment type="caution">
    <text evidence="16">The sequence shown here is derived from an EMBL/GenBank/DDBJ whole genome shotgun (WGS) entry which is preliminary data.</text>
</comment>
<evidence type="ECO:0000313" key="17">
    <source>
        <dbReference type="Proteomes" id="UP000652219"/>
    </source>
</evidence>
<keyword evidence="12" id="KW-0961">Cell wall biogenesis/degradation</keyword>
<evidence type="ECO:0000256" key="9">
    <source>
        <dbReference type="ARBA" id="ARBA00022989"/>
    </source>
</evidence>
<accession>A0A8H6MMP2</accession>
<dbReference type="PANTHER" id="PTHR43791">
    <property type="entry name" value="PERMEASE-RELATED"/>
    <property type="match status" value="1"/>
</dbReference>
<dbReference type="PROSITE" id="PS50850">
    <property type="entry name" value="MFS"/>
    <property type="match status" value="1"/>
</dbReference>
<evidence type="ECO:0000256" key="6">
    <source>
        <dbReference type="ARBA" id="ARBA00022692"/>
    </source>
</evidence>
<dbReference type="Pfam" id="PF07690">
    <property type="entry name" value="MFS_1"/>
    <property type="match status" value="1"/>
</dbReference>
<evidence type="ECO:0000256" key="1">
    <source>
        <dbReference type="ARBA" id="ARBA00004141"/>
    </source>
</evidence>
<organism evidence="16 17">
    <name type="scientific">Colletotrichum sojae</name>
    <dbReference type="NCBI Taxonomy" id="2175907"/>
    <lineage>
        <taxon>Eukaryota</taxon>
        <taxon>Fungi</taxon>
        <taxon>Dikarya</taxon>
        <taxon>Ascomycota</taxon>
        <taxon>Pezizomycotina</taxon>
        <taxon>Sordariomycetes</taxon>
        <taxon>Hypocreomycetidae</taxon>
        <taxon>Glomerellales</taxon>
        <taxon>Glomerellaceae</taxon>
        <taxon>Colletotrichum</taxon>
        <taxon>Colletotrichum orchidearum species complex</taxon>
    </lineage>
</organism>
<dbReference type="Gene3D" id="2.160.20.10">
    <property type="entry name" value="Single-stranded right-handed beta-helix, Pectin lyase-like"/>
    <property type="match status" value="1"/>
</dbReference>
<keyword evidence="9 14" id="KW-1133">Transmembrane helix</keyword>
<proteinExistence type="inferred from homology"/>
<name>A0A8H6MMP2_9PEZI</name>
<dbReference type="GO" id="GO:0071555">
    <property type="term" value="P:cell wall organization"/>
    <property type="evidence" value="ECO:0007669"/>
    <property type="project" value="UniProtKB-KW"/>
</dbReference>
<protein>
    <submittedName>
        <fullName evidence="16">MFS allantoate transporter</fullName>
    </submittedName>
</protein>
<feature type="transmembrane region" description="Helical" evidence="14">
    <location>
        <begin position="458"/>
        <end position="479"/>
    </location>
</feature>
<dbReference type="Gene3D" id="1.20.1250.20">
    <property type="entry name" value="MFS general substrate transporter like domains"/>
    <property type="match status" value="1"/>
</dbReference>
<dbReference type="InterPro" id="IPR000743">
    <property type="entry name" value="Glyco_hydro_28"/>
</dbReference>
<feature type="transmembrane region" description="Helical" evidence="14">
    <location>
        <begin position="332"/>
        <end position="354"/>
    </location>
</feature>
<keyword evidence="7" id="KW-0732">Signal</keyword>
<dbReference type="InterPro" id="IPR012334">
    <property type="entry name" value="Pectin_lyas_fold"/>
</dbReference>
<dbReference type="SUPFAM" id="SSF103473">
    <property type="entry name" value="MFS general substrate transporter"/>
    <property type="match status" value="1"/>
</dbReference>
<keyword evidence="11 13" id="KW-0326">Glycosidase</keyword>
<sequence length="1043" mass="115556">MADNTPTTADAKGRLSDVEHVEQDLHKPHVETEDVQQQHPEIYLEALARYPNDESIDQADEKRLLRKLDMRILPLLGICYFFYYVDKTTLSYAAIFGLKEGLNLKGEEYSWLSSSFYFGWLVWAIPSNLIMQRCQPAWYLSFNIFMWGALLMAQAAVKNFAGLLGLRIASGAFEAIADPAFMLITSMYYTRSEQPSRISAWYAWNGIGVAGGGLIGYGIGNIKGALQSWRYEFLIVGAFCAAWAIVLVIMLPNSPRTIWGFTHDEKLIMIARMRRNQTGIEQRKINWAQIKEAYLDYKTWLFTLLGFVSNVPNGGISNFSTLVIKGLGFDTLQTALLGIPQGVLVVIWIGLGALANRFMPNNSRTLVCALFMLPTIGGALGFLLAPPDAYVGRLICFYLTGSYQASFVISLSLITSNTGGQSKKMIVSGMIWFGACIGNIASPFFYKADQAPSYHLGIGSLLVANCIELALFFVFRYAFIWENKRKERLREEMRARGDYVADELNSTAFTDMTDKENPNFDSVQPISHDLGHVSVSKRKGCSLLQPREDFRAAGRSDRHPRSLNSSPLAKMHFFSIVLVAVLMGVARAQVQTYPIPEQVKQSTSYAVKVRSDDGEWKPVSAYLANLHEINITTGSAKVHPSSLATFDFDGAVEVSVTYNNGNITTPRIRPDSYGFVPSVEGNTLTFTLSEPNDLVIQTASSVFDVLHLITNRIPTDTPSENDPGIVYFGPGYHTLPSTLNITSNQTLYLAPGAVLNAAVSLDNATSASIRGHGILYRSPGGAISVQRANSIKIESITVLNPGHFSLNAAETQDLTIRNFRSISAAQWGDGIDLYSCENVLIEGAFLRNSDDCLAVYNHRNDWYGDTANITLRDSALWADVAHAINIGTHGNTANPETMSGITIKNVDIMDHREYQMGYQGAIAINPGDSNLVRDVLISDVRVEDFRMGQVITMMVMYNQKYNTSPGRGVSNVTVRNLSYRGSNANTAIMTGYDRESGIEFVRFENLTINGVHVSDSMRKPGWYATSDFVSMYVNEHVKNLTFT</sequence>
<keyword evidence="10 14" id="KW-0472">Membrane</keyword>
<dbReference type="InterPro" id="IPR020846">
    <property type="entry name" value="MFS_dom"/>
</dbReference>
<evidence type="ECO:0000256" key="3">
    <source>
        <dbReference type="ARBA" id="ARBA00008834"/>
    </source>
</evidence>
<evidence type="ECO:0000256" key="10">
    <source>
        <dbReference type="ARBA" id="ARBA00023136"/>
    </source>
</evidence>
<keyword evidence="4" id="KW-0813">Transport</keyword>
<feature type="transmembrane region" description="Helical" evidence="14">
    <location>
        <begin position="391"/>
        <end position="414"/>
    </location>
</feature>
<dbReference type="SUPFAM" id="SSF51126">
    <property type="entry name" value="Pectin lyase-like"/>
    <property type="match status" value="1"/>
</dbReference>
<dbReference type="GO" id="GO:0005576">
    <property type="term" value="C:extracellular region"/>
    <property type="evidence" value="ECO:0007669"/>
    <property type="project" value="UniProtKB-SubCell"/>
</dbReference>
<dbReference type="Proteomes" id="UP000652219">
    <property type="component" value="Unassembled WGS sequence"/>
</dbReference>
<evidence type="ECO:0000256" key="4">
    <source>
        <dbReference type="ARBA" id="ARBA00022448"/>
    </source>
</evidence>
<feature type="transmembrane region" description="Helical" evidence="14">
    <location>
        <begin position="231"/>
        <end position="251"/>
    </location>
</feature>
<evidence type="ECO:0000256" key="2">
    <source>
        <dbReference type="ARBA" id="ARBA00004613"/>
    </source>
</evidence>
<evidence type="ECO:0000259" key="15">
    <source>
        <dbReference type="PROSITE" id="PS50850"/>
    </source>
</evidence>
<evidence type="ECO:0000313" key="16">
    <source>
        <dbReference type="EMBL" id="KAF6800370.1"/>
    </source>
</evidence>
<dbReference type="InterPro" id="IPR011050">
    <property type="entry name" value="Pectin_lyase_fold/virulence"/>
</dbReference>
<feature type="transmembrane region" description="Helical" evidence="14">
    <location>
        <begin position="137"/>
        <end position="156"/>
    </location>
</feature>
<evidence type="ECO:0000256" key="7">
    <source>
        <dbReference type="ARBA" id="ARBA00022729"/>
    </source>
</evidence>
<evidence type="ECO:0000256" key="5">
    <source>
        <dbReference type="ARBA" id="ARBA00022525"/>
    </source>
</evidence>
<dbReference type="EMBL" id="WIGN01000304">
    <property type="protein sequence ID" value="KAF6800370.1"/>
    <property type="molecule type" value="Genomic_DNA"/>
</dbReference>
<evidence type="ECO:0000256" key="8">
    <source>
        <dbReference type="ARBA" id="ARBA00022801"/>
    </source>
</evidence>
<evidence type="ECO:0000256" key="13">
    <source>
        <dbReference type="RuleBase" id="RU361169"/>
    </source>
</evidence>
<gene>
    <name evidence="16" type="ORF">CSOJ01_12185</name>
</gene>
<keyword evidence="5" id="KW-0964">Secreted</keyword>
<feature type="transmembrane region" description="Helical" evidence="14">
    <location>
        <begin position="109"/>
        <end position="125"/>
    </location>
</feature>
<evidence type="ECO:0000256" key="11">
    <source>
        <dbReference type="ARBA" id="ARBA00023295"/>
    </source>
</evidence>
<feature type="transmembrane region" description="Helical" evidence="14">
    <location>
        <begin position="426"/>
        <end position="446"/>
    </location>
</feature>
<feature type="transmembrane region" description="Helical" evidence="14">
    <location>
        <begin position="201"/>
        <end position="219"/>
    </location>
</feature>
<evidence type="ECO:0000256" key="12">
    <source>
        <dbReference type="ARBA" id="ARBA00023316"/>
    </source>
</evidence>
<dbReference type="InterPro" id="IPR011701">
    <property type="entry name" value="MFS"/>
</dbReference>
<comment type="subcellular location">
    <subcellularLocation>
        <location evidence="1">Membrane</location>
        <topology evidence="1">Multi-pass membrane protein</topology>
    </subcellularLocation>
    <subcellularLocation>
        <location evidence="2">Secreted</location>
    </subcellularLocation>
</comment>
<dbReference type="InterPro" id="IPR035953">
    <property type="entry name" value="Dextranase_N-ter"/>
</dbReference>
<dbReference type="Pfam" id="PF00295">
    <property type="entry name" value="Glyco_hydro_28"/>
    <property type="match status" value="1"/>
</dbReference>
<dbReference type="AlphaFoldDB" id="A0A8H6MMP2"/>
<feature type="transmembrane region" description="Helical" evidence="14">
    <location>
        <begin position="366"/>
        <end position="385"/>
    </location>
</feature>
<dbReference type="GO" id="GO:0005975">
    <property type="term" value="P:carbohydrate metabolic process"/>
    <property type="evidence" value="ECO:0007669"/>
    <property type="project" value="InterPro"/>
</dbReference>
<feature type="transmembrane region" description="Helical" evidence="14">
    <location>
        <begin position="72"/>
        <end position="97"/>
    </location>
</feature>
<dbReference type="PANTHER" id="PTHR43791:SF97">
    <property type="entry name" value="ALLANTOATE TRANSPORTER, PUTATIVE (AFU_ORTHOLOGUE AFUA_1G14700)-RELATED"/>
    <property type="match status" value="1"/>
</dbReference>